<reference evidence="2 3" key="1">
    <citation type="journal article" date="2018" name="Sci. Rep.">
        <title>Characterisation of pathogen-specific regions and novel effector candidates in Fusarium oxysporum f. sp. cepae.</title>
        <authorList>
            <person name="Armitage A.D."/>
            <person name="Taylor A."/>
            <person name="Sobczyk M.K."/>
            <person name="Baxter L."/>
            <person name="Greenfield B.P."/>
            <person name="Bates H.J."/>
            <person name="Wilson F."/>
            <person name="Jackson A.C."/>
            <person name="Ott S."/>
            <person name="Harrison R.J."/>
            <person name="Clarkson J.P."/>
        </authorList>
    </citation>
    <scope>NUCLEOTIDE SEQUENCE [LARGE SCALE GENOMIC DNA]</scope>
    <source>
        <strain evidence="2 3">FoC_Fus2</strain>
    </source>
</reference>
<dbReference type="AlphaFoldDB" id="A0A3L6P842"/>
<protein>
    <submittedName>
        <fullName evidence="2">Uncharacterized protein</fullName>
    </submittedName>
</protein>
<evidence type="ECO:0000313" key="3">
    <source>
        <dbReference type="Proteomes" id="UP000270866"/>
    </source>
</evidence>
<feature type="region of interest" description="Disordered" evidence="1">
    <location>
        <begin position="36"/>
        <end position="79"/>
    </location>
</feature>
<evidence type="ECO:0000256" key="1">
    <source>
        <dbReference type="SAM" id="MobiDB-lite"/>
    </source>
</evidence>
<proteinExistence type="predicted"/>
<dbReference type="Proteomes" id="UP000270866">
    <property type="component" value="Chromosome 1"/>
</dbReference>
<accession>A0A3L6P842</accession>
<feature type="compositionally biased region" description="Basic and acidic residues" evidence="1">
    <location>
        <begin position="44"/>
        <end position="79"/>
    </location>
</feature>
<sequence>MDDLWRTKRRGEAVRTRRAIRAYAPTIVALRCVALNPLGVGPKPKSEEKRNKTRPDVSLEGRRKRQEAKPPKGEADDTE</sequence>
<evidence type="ECO:0000313" key="2">
    <source>
        <dbReference type="EMBL" id="RKK30018.1"/>
    </source>
</evidence>
<organism evidence="2 3">
    <name type="scientific">Fusarium oxysporum f. sp. cepae</name>
    <dbReference type="NCBI Taxonomy" id="396571"/>
    <lineage>
        <taxon>Eukaryota</taxon>
        <taxon>Fungi</taxon>
        <taxon>Dikarya</taxon>
        <taxon>Ascomycota</taxon>
        <taxon>Pezizomycotina</taxon>
        <taxon>Sordariomycetes</taxon>
        <taxon>Hypocreomycetidae</taxon>
        <taxon>Hypocreales</taxon>
        <taxon>Nectriaceae</taxon>
        <taxon>Fusarium</taxon>
        <taxon>Fusarium oxysporum species complex</taxon>
    </lineage>
</organism>
<gene>
    <name evidence="2" type="ORF">BFJ65_g1925</name>
</gene>
<dbReference type="EMBL" id="MRCU01000001">
    <property type="protein sequence ID" value="RKK30018.1"/>
    <property type="molecule type" value="Genomic_DNA"/>
</dbReference>
<comment type="caution">
    <text evidence="2">The sequence shown here is derived from an EMBL/GenBank/DDBJ whole genome shotgun (WGS) entry which is preliminary data.</text>
</comment>
<name>A0A3L6P842_FUSOX</name>